<dbReference type="InterPro" id="IPR036051">
    <property type="entry name" value="KRAB_dom_sf"/>
</dbReference>
<dbReference type="AlphaFoldDB" id="A0A8C3S3Q9"/>
<dbReference type="Ensembl" id="ENSCSRT00000007258.1">
    <property type="protein sequence ID" value="ENSCSRP00000007038.1"/>
    <property type="gene ID" value="ENSCSRG00000005210.1"/>
</dbReference>
<dbReference type="SMART" id="SM00349">
    <property type="entry name" value="KRAB"/>
    <property type="match status" value="1"/>
</dbReference>
<dbReference type="PANTHER" id="PTHR23232">
    <property type="entry name" value="KRAB DOMAIN C2H2 ZINC FINGER"/>
    <property type="match status" value="1"/>
</dbReference>
<keyword evidence="4" id="KW-1185">Reference proteome</keyword>
<name>A0A8C3S3Q9_CHESE</name>
<organism evidence="3 4">
    <name type="scientific">Chelydra serpentina</name>
    <name type="common">Snapping turtle</name>
    <name type="synonym">Testudo serpentina</name>
    <dbReference type="NCBI Taxonomy" id="8475"/>
    <lineage>
        <taxon>Eukaryota</taxon>
        <taxon>Metazoa</taxon>
        <taxon>Chordata</taxon>
        <taxon>Craniata</taxon>
        <taxon>Vertebrata</taxon>
        <taxon>Euteleostomi</taxon>
        <taxon>Archelosauria</taxon>
        <taxon>Testudinata</taxon>
        <taxon>Testudines</taxon>
        <taxon>Cryptodira</taxon>
        <taxon>Durocryptodira</taxon>
        <taxon>Americhelydia</taxon>
        <taxon>Chelydroidea</taxon>
        <taxon>Chelydridae</taxon>
        <taxon>Chelydra</taxon>
    </lineage>
</organism>
<proteinExistence type="predicted"/>
<dbReference type="GO" id="GO:0006355">
    <property type="term" value="P:regulation of DNA-templated transcription"/>
    <property type="evidence" value="ECO:0007669"/>
    <property type="project" value="InterPro"/>
</dbReference>
<dbReference type="Pfam" id="PF01352">
    <property type="entry name" value="KRAB"/>
    <property type="match status" value="1"/>
</dbReference>
<evidence type="ECO:0000313" key="3">
    <source>
        <dbReference type="Ensembl" id="ENSCSRP00000007038.1"/>
    </source>
</evidence>
<evidence type="ECO:0000259" key="2">
    <source>
        <dbReference type="PROSITE" id="PS50805"/>
    </source>
</evidence>
<dbReference type="Gene3D" id="6.10.140.140">
    <property type="match status" value="1"/>
</dbReference>
<dbReference type="Proteomes" id="UP000694403">
    <property type="component" value="Unplaced"/>
</dbReference>
<feature type="compositionally biased region" description="Pro residues" evidence="1">
    <location>
        <begin position="291"/>
        <end position="306"/>
    </location>
</feature>
<protein>
    <recommendedName>
        <fullName evidence="2">KRAB domain-containing protein</fullName>
    </recommendedName>
</protein>
<dbReference type="InterPro" id="IPR050169">
    <property type="entry name" value="Krueppel_C2H2_ZnF"/>
</dbReference>
<feature type="region of interest" description="Disordered" evidence="1">
    <location>
        <begin position="288"/>
        <end position="318"/>
    </location>
</feature>
<sequence length="318" mass="34691">MSTLGVGCVIPISRRHICTSRDQVNLLKIEHSRGGASGGRGEPPRVCAAGLGLRMASASCHSRLTLHFSRASGSVSLRADEWEVEPQPLAALRPPVLPEQTSVQETPPPSAEASLRTVLAAISLAVLERKVDSQAARLLSLEGRTAMSEKKLIDCEKTVVDFGNQMESKWAALGTLIQEYGLLQRRLENMENLLKNRNFLVLRLPPGAKGEVPKVPVVFEDISAHFSREEWENVEEWQKELYKNLMKDSYDSLISLGKDQISCIDEKLTPVPSTPPCSLTPDCPLLGLPTPNRPPGSHPVSKPPCPLTALTPIHTPAP</sequence>
<dbReference type="InterPro" id="IPR001909">
    <property type="entry name" value="KRAB"/>
</dbReference>
<reference evidence="3" key="2">
    <citation type="submission" date="2025-09" db="UniProtKB">
        <authorList>
            <consortium name="Ensembl"/>
        </authorList>
    </citation>
    <scope>IDENTIFICATION</scope>
</reference>
<reference evidence="3" key="1">
    <citation type="submission" date="2025-08" db="UniProtKB">
        <authorList>
            <consortium name="Ensembl"/>
        </authorList>
    </citation>
    <scope>IDENTIFICATION</scope>
</reference>
<evidence type="ECO:0000313" key="4">
    <source>
        <dbReference type="Proteomes" id="UP000694403"/>
    </source>
</evidence>
<dbReference type="PROSITE" id="PS50805">
    <property type="entry name" value="KRAB"/>
    <property type="match status" value="1"/>
</dbReference>
<evidence type="ECO:0000256" key="1">
    <source>
        <dbReference type="SAM" id="MobiDB-lite"/>
    </source>
</evidence>
<feature type="domain" description="KRAB" evidence="2">
    <location>
        <begin position="217"/>
        <end position="289"/>
    </location>
</feature>
<dbReference type="SUPFAM" id="SSF109640">
    <property type="entry name" value="KRAB domain (Kruppel-associated box)"/>
    <property type="match status" value="1"/>
</dbReference>
<dbReference type="PANTHER" id="PTHR23232:SF118">
    <property type="entry name" value="ZINC FINGER PROTEIN 746"/>
    <property type="match status" value="1"/>
</dbReference>
<dbReference type="CDD" id="cd07765">
    <property type="entry name" value="KRAB_A-box"/>
    <property type="match status" value="1"/>
</dbReference>
<accession>A0A8C3S3Q9</accession>